<accession>A0ABP3APT1</accession>
<evidence type="ECO:0000313" key="3">
    <source>
        <dbReference type="Proteomes" id="UP000020681"/>
    </source>
</evidence>
<protein>
    <submittedName>
        <fullName evidence="2">Uncharacterized protein</fullName>
    </submittedName>
</protein>
<dbReference type="Proteomes" id="UP000020681">
    <property type="component" value="Unassembled WGS sequence"/>
</dbReference>
<proteinExistence type="predicted"/>
<organism evidence="2 3">
    <name type="scientific">Mycobacterium ulcerans str. Harvey</name>
    <dbReference type="NCBI Taxonomy" id="1299332"/>
    <lineage>
        <taxon>Bacteria</taxon>
        <taxon>Bacillati</taxon>
        <taxon>Actinomycetota</taxon>
        <taxon>Actinomycetes</taxon>
        <taxon>Mycobacteriales</taxon>
        <taxon>Mycobacteriaceae</taxon>
        <taxon>Mycobacterium</taxon>
        <taxon>Mycobacterium ulcerans group</taxon>
    </lineage>
</organism>
<feature type="region of interest" description="Disordered" evidence="1">
    <location>
        <begin position="1"/>
        <end position="53"/>
    </location>
</feature>
<evidence type="ECO:0000313" key="2">
    <source>
        <dbReference type="EMBL" id="EUA91936.1"/>
    </source>
</evidence>
<sequence>MAPPHTNVQPGRRSPHRRRRRAPTTQDVSARLHSTPPLSNGRVRRFSRSHTET</sequence>
<dbReference type="EMBL" id="JAOL01000083">
    <property type="protein sequence ID" value="EUA91936.1"/>
    <property type="molecule type" value="Genomic_DNA"/>
</dbReference>
<name>A0ABP3APT1_MYCUL</name>
<gene>
    <name evidence="2" type="ORF">I551_1600</name>
</gene>
<evidence type="ECO:0000256" key="1">
    <source>
        <dbReference type="SAM" id="MobiDB-lite"/>
    </source>
</evidence>
<reference evidence="2 3" key="1">
    <citation type="submission" date="2014-01" db="EMBL/GenBank/DDBJ databases">
        <authorList>
            <person name="Dobos K."/>
            <person name="Lenaerts A."/>
            <person name="Ordway D."/>
            <person name="DeGroote M.A."/>
            <person name="Parker T."/>
            <person name="Sizemore C."/>
            <person name="Tallon L.J."/>
            <person name="Sadzewicz L.K."/>
            <person name="Sengamalay N."/>
            <person name="Fraser C.M."/>
            <person name="Hine E."/>
            <person name="Shefchek K.A."/>
            <person name="Das S.P."/>
            <person name="Tettelin H."/>
        </authorList>
    </citation>
    <scope>NUCLEOTIDE SEQUENCE [LARGE SCALE GENOMIC DNA]</scope>
    <source>
        <strain evidence="2 3">Harvey</strain>
    </source>
</reference>
<comment type="caution">
    <text evidence="2">The sequence shown here is derived from an EMBL/GenBank/DDBJ whole genome shotgun (WGS) entry which is preliminary data.</text>
</comment>
<feature type="compositionally biased region" description="Basic residues" evidence="1">
    <location>
        <begin position="13"/>
        <end position="22"/>
    </location>
</feature>
<feature type="compositionally biased region" description="Basic residues" evidence="1">
    <location>
        <begin position="42"/>
        <end position="53"/>
    </location>
</feature>
<keyword evidence="3" id="KW-1185">Reference proteome</keyword>